<reference evidence="3 4" key="1">
    <citation type="journal article" date="2016" name="Mol. Biol. Evol.">
        <title>Comparative Genomics of Early-Diverging Mushroom-Forming Fungi Provides Insights into the Origins of Lignocellulose Decay Capabilities.</title>
        <authorList>
            <person name="Nagy L.G."/>
            <person name="Riley R."/>
            <person name="Tritt A."/>
            <person name="Adam C."/>
            <person name="Daum C."/>
            <person name="Floudas D."/>
            <person name="Sun H."/>
            <person name="Yadav J.S."/>
            <person name="Pangilinan J."/>
            <person name="Larsson K.H."/>
            <person name="Matsuura K."/>
            <person name="Barry K."/>
            <person name="Labutti K."/>
            <person name="Kuo R."/>
            <person name="Ohm R.A."/>
            <person name="Bhattacharya S.S."/>
            <person name="Shirouzu T."/>
            <person name="Yoshinaga Y."/>
            <person name="Martin F.M."/>
            <person name="Grigoriev I.V."/>
            <person name="Hibbett D.S."/>
        </authorList>
    </citation>
    <scope>NUCLEOTIDE SEQUENCE [LARGE SCALE GENOMIC DNA]</scope>
    <source>
        <strain evidence="3 4">93-53</strain>
    </source>
</reference>
<proteinExistence type="predicted"/>
<dbReference type="Proteomes" id="UP000076871">
    <property type="component" value="Unassembled WGS sequence"/>
</dbReference>
<dbReference type="GeneID" id="63824577"/>
<keyword evidence="4" id="KW-1185">Reference proteome</keyword>
<gene>
    <name evidence="3" type="ORF">LAESUDRAFT_719020</name>
</gene>
<dbReference type="OrthoDB" id="3153758at2759"/>
<evidence type="ECO:0000256" key="2">
    <source>
        <dbReference type="SAM" id="SignalP"/>
    </source>
</evidence>
<sequence>MFVGLSVLLLLFAGSLAGFVVQTMNVAGLRRRLDNIVPSEQERNAFRQIWDEQRRAHTEERAQWDREHEAHELQRAEWRKSQEEWEAEREERQREKDEWEREWNKWMQVYERKRHEWVEEFARQRREWEADWAKEKHQREKERQEDNVRRHWDEGKRLGLSWQDMDGHRCLFYGTREYTARLDMDVMEACRQMPLEHHGNLLDIPRTCEILDSKLITHFELDDAVCMPTWGPINNKGCAGRGKRRYEARLNGVRNGDSWEVMCSTTPATINDMYFESPTSCENRGWWSGEVGIWLVDDWRCS</sequence>
<evidence type="ECO:0000313" key="3">
    <source>
        <dbReference type="EMBL" id="KZT12725.1"/>
    </source>
</evidence>
<dbReference type="InParanoid" id="A0A165I8E0"/>
<feature type="chain" id="PRO_5007859110" evidence="2">
    <location>
        <begin position="18"/>
        <end position="302"/>
    </location>
</feature>
<dbReference type="EMBL" id="KV427605">
    <property type="protein sequence ID" value="KZT12725.1"/>
    <property type="molecule type" value="Genomic_DNA"/>
</dbReference>
<protein>
    <submittedName>
        <fullName evidence="3">Uncharacterized protein</fullName>
    </submittedName>
</protein>
<keyword evidence="2" id="KW-0732">Signal</keyword>
<evidence type="ECO:0000313" key="4">
    <source>
        <dbReference type="Proteomes" id="UP000076871"/>
    </source>
</evidence>
<name>A0A165I8E0_9APHY</name>
<dbReference type="AlphaFoldDB" id="A0A165I8E0"/>
<keyword evidence="1" id="KW-0175">Coiled coil</keyword>
<feature type="coiled-coil region" evidence="1">
    <location>
        <begin position="68"/>
        <end position="127"/>
    </location>
</feature>
<organism evidence="3 4">
    <name type="scientific">Laetiporus sulphureus 93-53</name>
    <dbReference type="NCBI Taxonomy" id="1314785"/>
    <lineage>
        <taxon>Eukaryota</taxon>
        <taxon>Fungi</taxon>
        <taxon>Dikarya</taxon>
        <taxon>Basidiomycota</taxon>
        <taxon>Agaricomycotina</taxon>
        <taxon>Agaricomycetes</taxon>
        <taxon>Polyporales</taxon>
        <taxon>Laetiporus</taxon>
    </lineage>
</organism>
<dbReference type="RefSeq" id="XP_040770235.1">
    <property type="nucleotide sequence ID" value="XM_040907548.1"/>
</dbReference>
<feature type="signal peptide" evidence="2">
    <location>
        <begin position="1"/>
        <end position="17"/>
    </location>
</feature>
<accession>A0A165I8E0</accession>
<evidence type="ECO:0000256" key="1">
    <source>
        <dbReference type="SAM" id="Coils"/>
    </source>
</evidence>
<dbReference type="STRING" id="1314785.A0A165I8E0"/>